<dbReference type="Proteomes" id="UP000199545">
    <property type="component" value="Unassembled WGS sequence"/>
</dbReference>
<protein>
    <recommendedName>
        <fullName evidence="3">Short chain dehydrogenase</fullName>
    </recommendedName>
</protein>
<reference evidence="1 2" key="1">
    <citation type="submission" date="2016-10" db="EMBL/GenBank/DDBJ databases">
        <authorList>
            <person name="de Groot N.N."/>
        </authorList>
    </citation>
    <scope>NUCLEOTIDE SEQUENCE [LARGE SCALE GENOMIC DNA]</scope>
    <source>
        <strain evidence="1 2">DSM 44778</strain>
    </source>
</reference>
<gene>
    <name evidence="1" type="ORF">SAMN05421852_103249</name>
</gene>
<dbReference type="STRING" id="46223.SAMN05421852_103249"/>
<evidence type="ECO:0000313" key="1">
    <source>
        <dbReference type="EMBL" id="SFJ01860.1"/>
    </source>
</evidence>
<sequence>MVSVIGKRPERLQSLVRGARDLGGSIYPIAIDYHDTVRLKKVLSKSVSQYGSIDLAVVWIHRTAPEAPYLVAELAGNKEKPCRYIHVLGSSVLDPSQPESDRLIRFQQYPNIKYQEVILGFVLRNDHARWLTNQEISHGVIQAIESQQTRSIVGVVSPWSKRPR</sequence>
<evidence type="ECO:0000313" key="2">
    <source>
        <dbReference type="Proteomes" id="UP000199545"/>
    </source>
</evidence>
<dbReference type="OrthoDB" id="7922774at2"/>
<accession>A0A1I3MYJ4</accession>
<keyword evidence="2" id="KW-1185">Reference proteome</keyword>
<evidence type="ECO:0008006" key="3">
    <source>
        <dbReference type="Google" id="ProtNLM"/>
    </source>
</evidence>
<dbReference type="AlphaFoldDB" id="A0A1I3MYJ4"/>
<dbReference type="EMBL" id="FORR01000003">
    <property type="protein sequence ID" value="SFJ01860.1"/>
    <property type="molecule type" value="Genomic_DNA"/>
</dbReference>
<organism evidence="1 2">
    <name type="scientific">Thermoflavimicrobium dichotomicum</name>
    <dbReference type="NCBI Taxonomy" id="46223"/>
    <lineage>
        <taxon>Bacteria</taxon>
        <taxon>Bacillati</taxon>
        <taxon>Bacillota</taxon>
        <taxon>Bacilli</taxon>
        <taxon>Bacillales</taxon>
        <taxon>Thermoactinomycetaceae</taxon>
        <taxon>Thermoflavimicrobium</taxon>
    </lineage>
</organism>
<proteinExistence type="predicted"/>
<dbReference type="RefSeq" id="WP_139203270.1">
    <property type="nucleotide sequence ID" value="NZ_FORR01000003.1"/>
</dbReference>
<name>A0A1I3MYJ4_9BACL</name>